<keyword evidence="2" id="KW-1185">Reference proteome</keyword>
<dbReference type="AlphaFoldDB" id="Q6ZEA0"/>
<dbReference type="KEGG" id="syn:slr7098"/>
<evidence type="ECO:0000313" key="1">
    <source>
        <dbReference type="EMBL" id="BAD02000.1"/>
    </source>
</evidence>
<protein>
    <submittedName>
        <fullName evidence="1">Uncharacterized protein</fullName>
    </submittedName>
</protein>
<dbReference type="EMBL" id="AP004311">
    <property type="protein sequence ID" value="BAD02000.1"/>
    <property type="molecule type" value="Genomic_DNA"/>
</dbReference>
<gene>
    <name evidence="1" type="ordered locus">slr7098</name>
</gene>
<evidence type="ECO:0000313" key="2">
    <source>
        <dbReference type="Proteomes" id="UP000001425"/>
    </source>
</evidence>
<proteinExistence type="predicted"/>
<name>Q6ZEA0_SYNY3</name>
<dbReference type="Proteomes" id="UP000001425">
    <property type="component" value="Plasmid pSYSA"/>
</dbReference>
<sequence length="290" mass="33195">MYDALLPIVMDSYGQNSRCMPSFLSGLQPAVKELRQRYRTNNVQVDYGQPQIQAAYLLTYYPYYVQQTHHNLSLASQHHHVAHLLRQRNLQVTLLGSGPMPEAAALATYRQKLQFASSLKAISYDLNVHQWRSACQITARLMADLAPNITYKYEGHPLNLAQHHALFPAQWNIQNSQLIIIQNCLNEIYRANLGAFKQNMQFLMNNMAPGSALLLSDLDYHQTSRCLQLLKQLADATPGITTVFDHGDRLLKYENSFSLPFSIRRHLLTGQNGLIPKKWIRQFSLCLLKQ</sequence>
<geneLocation type="plasmid" evidence="1 2">
    <name>pSYSA</name>
</geneLocation>
<dbReference type="EnsemblBacteria" id="BAD02000">
    <property type="protein sequence ID" value="BAD02000"/>
    <property type="gene ID" value="BAD02000"/>
</dbReference>
<accession>Q6ZEA0</accession>
<keyword evidence="1" id="KW-0614">Plasmid</keyword>
<dbReference type="InParanoid" id="Q6ZEA0"/>
<reference evidence="1 2" key="1">
    <citation type="journal article" date="2003" name="DNA Res.">
        <title>Structural analysis of four large plasmids harboring in a unicellular cyanobacterium, Synechocystis sp. PCC 6803.</title>
        <authorList>
            <person name="Kaneko T."/>
            <person name="Nakamura Y."/>
            <person name="Sasamoto S."/>
            <person name="Watanabe A."/>
            <person name="Kohara M."/>
            <person name="Matsumoto M."/>
            <person name="Shimpo S."/>
            <person name="Yamada M."/>
            <person name="Tabata S."/>
        </authorList>
    </citation>
    <scope>NUCLEOTIDE SEQUENCE [LARGE SCALE GENOMIC DNA]</scope>
    <source>
        <strain evidence="2">ATCC 27184 / PCC 6803 / Kazusa</strain>
    </source>
</reference>
<organism evidence="1 2">
    <name type="scientific">Synechocystis sp. (strain ATCC 27184 / PCC 6803 / Kazusa)</name>
    <dbReference type="NCBI Taxonomy" id="1111708"/>
    <lineage>
        <taxon>Bacteria</taxon>
        <taxon>Bacillati</taxon>
        <taxon>Cyanobacteriota</taxon>
        <taxon>Cyanophyceae</taxon>
        <taxon>Synechococcales</taxon>
        <taxon>Merismopediaceae</taxon>
        <taxon>Synechocystis</taxon>
    </lineage>
</organism>